<protein>
    <submittedName>
        <fullName evidence="2">Uncharacterized protein</fullName>
    </submittedName>
</protein>
<dbReference type="InterPro" id="IPR036890">
    <property type="entry name" value="HATPase_C_sf"/>
</dbReference>
<comment type="similarity">
    <text evidence="1">Belongs to the DNA mismatch repair MutL/HexB family.</text>
</comment>
<dbReference type="SUPFAM" id="SSF55874">
    <property type="entry name" value="ATPase domain of HSP90 chaperone/DNA topoisomerase II/histidine kinase"/>
    <property type="match status" value="1"/>
</dbReference>
<dbReference type="Proteomes" id="UP000242474">
    <property type="component" value="Unassembled WGS sequence"/>
</dbReference>
<evidence type="ECO:0000256" key="1">
    <source>
        <dbReference type="ARBA" id="ARBA00006082"/>
    </source>
</evidence>
<dbReference type="PANTHER" id="PTHR10073:SF12">
    <property type="entry name" value="DNA MISMATCH REPAIR PROTEIN MLH1"/>
    <property type="match status" value="1"/>
</dbReference>
<sequence length="450" mass="49225">MAAIAAVSTELKICTRTEESEAANMLILRSDSNKVVRRLVARNPGTTVTVSHPFSKLPVRYNIVKSQSTHIKAEICKWLKAYCIANYTLSIKLTHTGVVKGPSDSKEIFSFFGVLSLSDAVSHFIEPALSEYLLSIKYPDERKDKLSNLATYNQIKGTSFEGVFSRSTDTKSQRLPGLFIAINGTVCSSDTLPGFKDQLRKMYWKDSYNGTQSSNFLGVLNLTVPISNIDSSSKTPSLLCQFATETIISEVIESIKLAECDISDKLKPQPVQHTLDSGSHNGTASIKTNMLQWSRGNCNIGSPTVIHRPCLKRSANELGCDALDKPLPNKTRRHTASNVAPIAVKAHGKNLNALDIPKTTWRIHSQELDELFTIGTTREVLCWFSNDGSVCRPGLRSLANIALCLIRSANALIMLDVQGLPLASLLSSTGEIQLHPSMKSRACAAQIANS</sequence>
<reference evidence="2 3" key="1">
    <citation type="journal article" date="2015" name="Genome Biol. Evol.">
        <title>Phylogenomic analyses indicate that early fungi evolved digesting cell walls of algal ancestors of land plants.</title>
        <authorList>
            <person name="Chang Y."/>
            <person name="Wang S."/>
            <person name="Sekimoto S."/>
            <person name="Aerts A.L."/>
            <person name="Choi C."/>
            <person name="Clum A."/>
            <person name="LaButti K.M."/>
            <person name="Lindquist E.A."/>
            <person name="Yee Ngan C."/>
            <person name="Ohm R.A."/>
            <person name="Salamov A.A."/>
            <person name="Grigoriev I.V."/>
            <person name="Spatafora J.W."/>
            <person name="Berbee M.L."/>
        </authorList>
    </citation>
    <scope>NUCLEOTIDE SEQUENCE [LARGE SCALE GENOMIC DNA]</scope>
    <source>
        <strain evidence="2 3">NRRL 1564</strain>
    </source>
</reference>
<keyword evidence="3" id="KW-1185">Reference proteome</keyword>
<dbReference type="OrthoDB" id="10263226at2759"/>
<dbReference type="GO" id="GO:0032300">
    <property type="term" value="C:mismatch repair complex"/>
    <property type="evidence" value="ECO:0007669"/>
    <property type="project" value="InterPro"/>
</dbReference>
<name>A0A2G5BA64_COERN</name>
<dbReference type="GO" id="GO:0140664">
    <property type="term" value="F:ATP-dependent DNA damage sensor activity"/>
    <property type="evidence" value="ECO:0007669"/>
    <property type="project" value="InterPro"/>
</dbReference>
<dbReference type="InterPro" id="IPR038973">
    <property type="entry name" value="MutL/Mlh/Pms-like"/>
</dbReference>
<evidence type="ECO:0000313" key="2">
    <source>
        <dbReference type="EMBL" id="PIA15909.1"/>
    </source>
</evidence>
<organism evidence="2 3">
    <name type="scientific">Coemansia reversa (strain ATCC 12441 / NRRL 1564)</name>
    <dbReference type="NCBI Taxonomy" id="763665"/>
    <lineage>
        <taxon>Eukaryota</taxon>
        <taxon>Fungi</taxon>
        <taxon>Fungi incertae sedis</taxon>
        <taxon>Zoopagomycota</taxon>
        <taxon>Kickxellomycotina</taxon>
        <taxon>Kickxellomycetes</taxon>
        <taxon>Kickxellales</taxon>
        <taxon>Kickxellaceae</taxon>
        <taxon>Coemansia</taxon>
    </lineage>
</organism>
<dbReference type="GO" id="GO:0006298">
    <property type="term" value="P:mismatch repair"/>
    <property type="evidence" value="ECO:0007669"/>
    <property type="project" value="InterPro"/>
</dbReference>
<evidence type="ECO:0000313" key="3">
    <source>
        <dbReference type="Proteomes" id="UP000242474"/>
    </source>
</evidence>
<dbReference type="AlphaFoldDB" id="A0A2G5BA64"/>
<gene>
    <name evidence="2" type="ORF">COEREDRAFT_8873</name>
</gene>
<dbReference type="GO" id="GO:0016887">
    <property type="term" value="F:ATP hydrolysis activity"/>
    <property type="evidence" value="ECO:0007669"/>
    <property type="project" value="InterPro"/>
</dbReference>
<proteinExistence type="inferred from homology"/>
<accession>A0A2G5BA64</accession>
<dbReference type="PANTHER" id="PTHR10073">
    <property type="entry name" value="DNA MISMATCH REPAIR PROTEIN MLH, PMS, MUTL"/>
    <property type="match status" value="1"/>
</dbReference>
<dbReference type="Gene3D" id="3.30.565.10">
    <property type="entry name" value="Histidine kinase-like ATPase, C-terminal domain"/>
    <property type="match status" value="1"/>
</dbReference>
<dbReference type="EMBL" id="KZ303503">
    <property type="protein sequence ID" value="PIA15909.1"/>
    <property type="molecule type" value="Genomic_DNA"/>
</dbReference>